<dbReference type="Pfam" id="PF14470">
    <property type="entry name" value="bPH_3"/>
    <property type="match status" value="2"/>
</dbReference>
<feature type="domain" description="SHOCT" evidence="2">
    <location>
        <begin position="354"/>
        <end position="381"/>
    </location>
</feature>
<dbReference type="Proteomes" id="UP000466535">
    <property type="component" value="Unassembled WGS sequence"/>
</dbReference>
<feature type="region of interest" description="Disordered" evidence="1">
    <location>
        <begin position="179"/>
        <end position="204"/>
    </location>
</feature>
<sequence>MGLFSSGPDEETQDLIDGAKGGSVTADKLTKAETGRMAWDRLNDGPLIDHFSDDEQPHYIFSQQSKSGVRVSDGQSIQPDGKYRTMMAVTDDRVLFTAGGDNGDSMLSIDYESITDIEARSGPEKSDGSGKVTVSLNTEDTSVTFPIKTAGSVNLADVHSDGDEVQEAVDYISSQAAADVDRTEKEKSSIRSARRRISDEESGDYVTPERVNKVKDILDSGEEVYYLTRGSTVDVEGSSAGESLWGDDRSRKTGTKGYVRAVITDKRVAVKVPQLTGNDERSVPYESITSVDLDTGLVNKRLSLQTPGQTYHIEAHEPGKDEVRRAVKFIRNKITESNEETVVVEDSSEPDPTEQLKNLKELHEQGVLTDEEFEEKKSDLLDKI</sequence>
<feature type="region of interest" description="Disordered" evidence="1">
    <location>
        <begin position="362"/>
        <end position="384"/>
    </location>
</feature>
<gene>
    <name evidence="4" type="ORF">GRX03_15050</name>
</gene>
<dbReference type="InterPro" id="IPR018649">
    <property type="entry name" value="SHOCT"/>
</dbReference>
<evidence type="ECO:0000313" key="4">
    <source>
        <dbReference type="EMBL" id="MXR52916.1"/>
    </source>
</evidence>
<evidence type="ECO:0000259" key="2">
    <source>
        <dbReference type="Pfam" id="PF09851"/>
    </source>
</evidence>
<name>A0A6B0T9J9_9EURY</name>
<dbReference type="EMBL" id="WUUT01000006">
    <property type="protein sequence ID" value="MXR52916.1"/>
    <property type="molecule type" value="Genomic_DNA"/>
</dbReference>
<accession>A0A6B0T9J9</accession>
<protein>
    <recommendedName>
        <fullName evidence="6">SHOCT domain-containing protein</fullName>
    </recommendedName>
</protein>
<evidence type="ECO:0008006" key="6">
    <source>
        <dbReference type="Google" id="ProtNLM"/>
    </source>
</evidence>
<comment type="caution">
    <text evidence="4">The sequence shown here is derived from an EMBL/GenBank/DDBJ whole genome shotgun (WGS) entry which is preliminary data.</text>
</comment>
<organism evidence="4 5">
    <name type="scientific">Halovenus carboxidivorans</name>
    <dbReference type="NCBI Taxonomy" id="2692199"/>
    <lineage>
        <taxon>Archaea</taxon>
        <taxon>Methanobacteriati</taxon>
        <taxon>Methanobacteriota</taxon>
        <taxon>Stenosarchaea group</taxon>
        <taxon>Halobacteria</taxon>
        <taxon>Halobacteriales</taxon>
        <taxon>Haloarculaceae</taxon>
        <taxon>Halovenus</taxon>
    </lineage>
</organism>
<evidence type="ECO:0000259" key="3">
    <source>
        <dbReference type="Pfam" id="PF14470"/>
    </source>
</evidence>
<dbReference type="Pfam" id="PF09851">
    <property type="entry name" value="SHOCT"/>
    <property type="match status" value="1"/>
</dbReference>
<evidence type="ECO:0000313" key="5">
    <source>
        <dbReference type="Proteomes" id="UP000466535"/>
    </source>
</evidence>
<feature type="domain" description="YokE-like PH" evidence="3">
    <location>
        <begin position="218"/>
        <end position="331"/>
    </location>
</feature>
<proteinExistence type="predicted"/>
<dbReference type="OrthoDB" id="233366at2157"/>
<feature type="compositionally biased region" description="Basic and acidic residues" evidence="1">
    <location>
        <begin position="374"/>
        <end position="384"/>
    </location>
</feature>
<feature type="region of interest" description="Disordered" evidence="1">
    <location>
        <begin position="1"/>
        <end position="23"/>
    </location>
</feature>
<keyword evidence="5" id="KW-1185">Reference proteome</keyword>
<dbReference type="InterPro" id="IPR039519">
    <property type="entry name" value="YokE-like_PH"/>
</dbReference>
<feature type="domain" description="YokE-like PH" evidence="3">
    <location>
        <begin position="53"/>
        <end position="152"/>
    </location>
</feature>
<dbReference type="RefSeq" id="WP_159765042.1">
    <property type="nucleotide sequence ID" value="NZ_WUUT01000006.1"/>
</dbReference>
<reference evidence="4 5" key="1">
    <citation type="submission" date="2019-12" db="EMBL/GenBank/DDBJ databases">
        <title>Isolation and characterization of three novel carbon monoxide-oxidizing members of Halobacteria from salione crusts and soils.</title>
        <authorList>
            <person name="Myers M.R."/>
            <person name="King G.M."/>
        </authorList>
    </citation>
    <scope>NUCLEOTIDE SEQUENCE [LARGE SCALE GENOMIC DNA]</scope>
    <source>
        <strain evidence="4 5">WSH3</strain>
    </source>
</reference>
<feature type="compositionally biased region" description="Basic and acidic residues" evidence="1">
    <location>
        <begin position="179"/>
        <end position="189"/>
    </location>
</feature>
<evidence type="ECO:0000256" key="1">
    <source>
        <dbReference type="SAM" id="MobiDB-lite"/>
    </source>
</evidence>
<dbReference type="AlphaFoldDB" id="A0A6B0T9J9"/>